<dbReference type="Gene3D" id="3.40.50.300">
    <property type="entry name" value="P-loop containing nucleotide triphosphate hydrolases"/>
    <property type="match status" value="1"/>
</dbReference>
<feature type="non-terminal residue" evidence="3">
    <location>
        <position position="211"/>
    </location>
</feature>
<sequence length="211" mass="23853">MAEDYSMQAKVYPGSEGMLSLVDMLDYFEKHGAMRVSDLHIKVGSQPAYRIDGELTKLKGQVVTKEIAEKLIHPLLSEQNMAKLKSRYHVDCSYRRRNLQFRINVFFENDGICAAIRALGLDVPKIEAIGFANNVWKDIINLKHGLVLITGITGAGKSTTIASLIDRISNKRACRIITIEDPIEYIFKQKNCLISQREVGRDVKTFHDGLR</sequence>
<gene>
    <name evidence="3" type="ORF">S01H1_57138</name>
</gene>
<feature type="domain" description="Bacterial type II secretion system protein E" evidence="2">
    <location>
        <begin position="49"/>
        <end position="192"/>
    </location>
</feature>
<dbReference type="PANTHER" id="PTHR30486">
    <property type="entry name" value="TWITCHING MOTILITY PROTEIN PILT"/>
    <property type="match status" value="1"/>
</dbReference>
<name>X0W0X5_9ZZZZ</name>
<comment type="caution">
    <text evidence="3">The sequence shown here is derived from an EMBL/GenBank/DDBJ whole genome shotgun (WGS) entry which is preliminary data.</text>
</comment>
<dbReference type="SUPFAM" id="SSF52540">
    <property type="entry name" value="P-loop containing nucleoside triphosphate hydrolases"/>
    <property type="match status" value="1"/>
</dbReference>
<reference evidence="3" key="1">
    <citation type="journal article" date="2014" name="Front. Microbiol.">
        <title>High frequency of phylogenetically diverse reductive dehalogenase-homologous genes in deep subseafloor sedimentary metagenomes.</title>
        <authorList>
            <person name="Kawai M."/>
            <person name="Futagami T."/>
            <person name="Toyoda A."/>
            <person name="Takaki Y."/>
            <person name="Nishi S."/>
            <person name="Hori S."/>
            <person name="Arai W."/>
            <person name="Tsubouchi T."/>
            <person name="Morono Y."/>
            <person name="Uchiyama I."/>
            <person name="Ito T."/>
            <person name="Fujiyama A."/>
            <person name="Inagaki F."/>
            <person name="Takami H."/>
        </authorList>
    </citation>
    <scope>NUCLEOTIDE SEQUENCE</scope>
    <source>
        <strain evidence="3">Expedition CK06-06</strain>
    </source>
</reference>
<dbReference type="InterPro" id="IPR027417">
    <property type="entry name" value="P-loop_NTPase"/>
</dbReference>
<dbReference type="InterPro" id="IPR001482">
    <property type="entry name" value="T2SS/T4SS_dom"/>
</dbReference>
<organism evidence="3">
    <name type="scientific">marine sediment metagenome</name>
    <dbReference type="NCBI Taxonomy" id="412755"/>
    <lineage>
        <taxon>unclassified sequences</taxon>
        <taxon>metagenomes</taxon>
        <taxon>ecological metagenomes</taxon>
    </lineage>
</organism>
<dbReference type="EMBL" id="BARS01037250">
    <property type="protein sequence ID" value="GAG24190.1"/>
    <property type="molecule type" value="Genomic_DNA"/>
</dbReference>
<dbReference type="PANTHER" id="PTHR30486:SF12">
    <property type="entry name" value="TYPE IV PILUS ATPASE PILU"/>
    <property type="match status" value="1"/>
</dbReference>
<evidence type="ECO:0000259" key="2">
    <source>
        <dbReference type="Pfam" id="PF00437"/>
    </source>
</evidence>
<dbReference type="InterPro" id="IPR050921">
    <property type="entry name" value="T4SS_GSP_E_ATPase"/>
</dbReference>
<dbReference type="Pfam" id="PF00437">
    <property type="entry name" value="T2SSE"/>
    <property type="match status" value="1"/>
</dbReference>
<dbReference type="AlphaFoldDB" id="X0W0X5"/>
<dbReference type="GO" id="GO:0016887">
    <property type="term" value="F:ATP hydrolysis activity"/>
    <property type="evidence" value="ECO:0007669"/>
    <property type="project" value="InterPro"/>
</dbReference>
<evidence type="ECO:0000313" key="3">
    <source>
        <dbReference type="EMBL" id="GAG24190.1"/>
    </source>
</evidence>
<evidence type="ECO:0000256" key="1">
    <source>
        <dbReference type="ARBA" id="ARBA00006611"/>
    </source>
</evidence>
<dbReference type="Gene3D" id="3.30.450.90">
    <property type="match status" value="1"/>
</dbReference>
<proteinExistence type="inferred from homology"/>
<comment type="similarity">
    <text evidence="1">Belongs to the GSP E family.</text>
</comment>
<protein>
    <recommendedName>
        <fullName evidence="2">Bacterial type II secretion system protein E domain-containing protein</fullName>
    </recommendedName>
</protein>
<accession>X0W0X5</accession>